<evidence type="ECO:0008006" key="3">
    <source>
        <dbReference type="Google" id="ProtNLM"/>
    </source>
</evidence>
<reference evidence="2" key="1">
    <citation type="journal article" date="2019" name="Int. J. Syst. Evol. Microbiol.">
        <title>The Global Catalogue of Microorganisms (GCM) 10K type strain sequencing project: providing services to taxonomists for standard genome sequencing and annotation.</title>
        <authorList>
            <consortium name="The Broad Institute Genomics Platform"/>
            <consortium name="The Broad Institute Genome Sequencing Center for Infectious Disease"/>
            <person name="Wu L."/>
            <person name="Ma J."/>
        </authorList>
    </citation>
    <scope>NUCLEOTIDE SEQUENCE [LARGE SCALE GENOMIC DNA]</scope>
    <source>
        <strain evidence="2">JCM 18410</strain>
    </source>
</reference>
<keyword evidence="2" id="KW-1185">Reference proteome</keyword>
<dbReference type="InterPro" id="IPR022385">
    <property type="entry name" value="Rhs_assc_core"/>
</dbReference>
<proteinExistence type="predicted"/>
<protein>
    <recommendedName>
        <fullName evidence="3">RHS repeat-associated core domain-containing protein</fullName>
    </recommendedName>
</protein>
<evidence type="ECO:0000313" key="2">
    <source>
        <dbReference type="Proteomes" id="UP001500124"/>
    </source>
</evidence>
<dbReference type="NCBIfam" id="TIGR03696">
    <property type="entry name" value="Rhs_assc_core"/>
    <property type="match status" value="1"/>
</dbReference>
<dbReference type="Proteomes" id="UP001500124">
    <property type="component" value="Unassembled WGS sequence"/>
</dbReference>
<name>A0ABP9JQW5_9ACTN</name>
<sequence length="198" mass="22080">MAPRALDTDEYGNARAGRELPRYGWLGVRQRSAETVTGHMLMGMRLYDPTTGRFLSVDPVPGGGDNRYGYPGDPVNQNDLDGRKWKCKAKCQLAGRGSHCTGYVFGAGSGNNEDSAVKDAKRDVVHQAPRGCYARHCKAYDCTKNRLRQWLDGNYNPRTMHRQNVPNWMRSANHNSWGILFHSEVWRGTSGSLCGCSP</sequence>
<comment type="caution">
    <text evidence="1">The sequence shown here is derived from an EMBL/GenBank/DDBJ whole genome shotgun (WGS) entry which is preliminary data.</text>
</comment>
<organism evidence="1 2">
    <name type="scientific">Streptomyces similanensis</name>
    <dbReference type="NCBI Taxonomy" id="1274988"/>
    <lineage>
        <taxon>Bacteria</taxon>
        <taxon>Bacillati</taxon>
        <taxon>Actinomycetota</taxon>
        <taxon>Actinomycetes</taxon>
        <taxon>Kitasatosporales</taxon>
        <taxon>Streptomycetaceae</taxon>
        <taxon>Streptomyces</taxon>
    </lineage>
</organism>
<dbReference type="EMBL" id="BAABKC010000002">
    <property type="protein sequence ID" value="GAA5041411.1"/>
    <property type="molecule type" value="Genomic_DNA"/>
</dbReference>
<dbReference type="Gene3D" id="2.180.10.10">
    <property type="entry name" value="RHS repeat-associated core"/>
    <property type="match status" value="1"/>
</dbReference>
<gene>
    <name evidence="1" type="ORF">GCM10023336_01510</name>
</gene>
<accession>A0ABP9JQW5</accession>
<evidence type="ECO:0000313" key="1">
    <source>
        <dbReference type="EMBL" id="GAA5041411.1"/>
    </source>
</evidence>